<evidence type="ECO:0000313" key="2">
    <source>
        <dbReference type="EMBL" id="AZU60668.1"/>
    </source>
</evidence>
<dbReference type="Proteomes" id="UP000282892">
    <property type="component" value="Chromosome"/>
</dbReference>
<dbReference type="InterPro" id="IPR017018">
    <property type="entry name" value="UCP033634"/>
</dbReference>
<proteinExistence type="predicted"/>
<dbReference type="OrthoDB" id="1908495at2"/>
<dbReference type="InterPro" id="IPR046879">
    <property type="entry name" value="KANL3/Tex30_Abhydrolase"/>
</dbReference>
<dbReference type="AlphaFoldDB" id="A0A3T0HUK6"/>
<dbReference type="SUPFAM" id="SSF53474">
    <property type="entry name" value="alpha/beta-Hydrolases"/>
    <property type="match status" value="1"/>
</dbReference>
<evidence type="ECO:0000259" key="1">
    <source>
        <dbReference type="Pfam" id="PF20408"/>
    </source>
</evidence>
<dbReference type="PIRSF" id="PIRSF033634">
    <property type="entry name" value="UCP033634"/>
    <property type="match status" value="1"/>
</dbReference>
<dbReference type="Pfam" id="PF20408">
    <property type="entry name" value="Abhydrolase_11"/>
    <property type="match status" value="1"/>
</dbReference>
<dbReference type="EMBL" id="CP022572">
    <property type="protein sequence ID" value="AZU60668.1"/>
    <property type="molecule type" value="Genomic_DNA"/>
</dbReference>
<gene>
    <name evidence="2" type="ORF">CHR53_04980</name>
</gene>
<dbReference type="InterPro" id="IPR029058">
    <property type="entry name" value="AB_hydrolase_fold"/>
</dbReference>
<organism evidence="2 3">
    <name type="scientific">Neobacillus mesonae</name>
    <dbReference type="NCBI Taxonomy" id="1193713"/>
    <lineage>
        <taxon>Bacteria</taxon>
        <taxon>Bacillati</taxon>
        <taxon>Bacillota</taxon>
        <taxon>Bacilli</taxon>
        <taxon>Bacillales</taxon>
        <taxon>Bacillaceae</taxon>
        <taxon>Neobacillus</taxon>
    </lineage>
</organism>
<reference evidence="2 3" key="1">
    <citation type="submission" date="2017-07" db="EMBL/GenBank/DDBJ databases">
        <title>The complete genome sequence of Bacillus mesonae strain H20-5, an efficient strain improving plant abiotic stress resistance.</title>
        <authorList>
            <person name="Kim S.Y."/>
            <person name="Song H."/>
            <person name="Sang M.K."/>
            <person name="Weon H.-Y."/>
            <person name="Song J."/>
        </authorList>
    </citation>
    <scope>NUCLEOTIDE SEQUENCE [LARGE SCALE GENOMIC DNA]</scope>
    <source>
        <strain evidence="2 3">H20-5</strain>
    </source>
</reference>
<protein>
    <recommendedName>
        <fullName evidence="1">KANL3/Tex30 alpha/beta hydrolase-like domain-containing protein</fullName>
    </recommendedName>
</protein>
<name>A0A3T0HUK6_9BACI</name>
<evidence type="ECO:0000313" key="3">
    <source>
        <dbReference type="Proteomes" id="UP000282892"/>
    </source>
</evidence>
<dbReference type="STRING" id="1193713.GCA_001636315_03524"/>
<sequence>MAQIINGQIERNEYSSIPYTWIRGGQPNKSICIMLPGLGYTTQRPLFHYATNICVNHNIDILHINYQYSQNEHFKKLSEPEQDQWMYDDVMATAHEVLKEQEYEQSFLLSKSLGTIPMAKEWTDRSLENTVSGIWLTPLLKDNNVYQAILNTELPSLVVIGDKDPHFIDDRVATLKHNQLVSIVVIPNADHSLELKGDITATMDAIKEVTLKIQEFIQR</sequence>
<keyword evidence="3" id="KW-1185">Reference proteome</keyword>
<dbReference type="RefSeq" id="WP_066392767.1">
    <property type="nucleotide sequence ID" value="NZ_CP022572.1"/>
</dbReference>
<dbReference type="KEGG" id="nmk:CHR53_04980"/>
<accession>A0A3T0HUK6</accession>
<feature type="domain" description="KANL3/Tex30 alpha/beta hydrolase-like" evidence="1">
    <location>
        <begin position="36"/>
        <end position="218"/>
    </location>
</feature>
<dbReference type="Gene3D" id="3.40.50.1820">
    <property type="entry name" value="alpha/beta hydrolase"/>
    <property type="match status" value="1"/>
</dbReference>